<reference evidence="2" key="1">
    <citation type="submission" date="2021-09" db="EMBL/GenBank/DDBJ databases">
        <authorList>
            <consortium name="AG Swart"/>
            <person name="Singh M."/>
            <person name="Singh A."/>
            <person name="Seah K."/>
            <person name="Emmerich C."/>
        </authorList>
    </citation>
    <scope>NUCLEOTIDE SEQUENCE</scope>
    <source>
        <strain evidence="2">ATCC30299</strain>
    </source>
</reference>
<keyword evidence="3" id="KW-1185">Reference proteome</keyword>
<keyword evidence="1" id="KW-0472">Membrane</keyword>
<evidence type="ECO:0000313" key="2">
    <source>
        <dbReference type="EMBL" id="CAG9314978.1"/>
    </source>
</evidence>
<dbReference type="Proteomes" id="UP001162131">
    <property type="component" value="Unassembled WGS sequence"/>
</dbReference>
<name>A0AAU9IP97_9CILI</name>
<dbReference type="AlphaFoldDB" id="A0AAU9IP97"/>
<dbReference type="EMBL" id="CAJZBQ010000013">
    <property type="protein sequence ID" value="CAG9314978.1"/>
    <property type="molecule type" value="Genomic_DNA"/>
</dbReference>
<comment type="caution">
    <text evidence="2">The sequence shown here is derived from an EMBL/GenBank/DDBJ whole genome shotgun (WGS) entry which is preliminary data.</text>
</comment>
<gene>
    <name evidence="2" type="ORF">BSTOLATCC_MIC12756</name>
</gene>
<keyword evidence="1" id="KW-0812">Transmembrane</keyword>
<organism evidence="2 3">
    <name type="scientific">Blepharisma stoltei</name>
    <dbReference type="NCBI Taxonomy" id="1481888"/>
    <lineage>
        <taxon>Eukaryota</taxon>
        <taxon>Sar</taxon>
        <taxon>Alveolata</taxon>
        <taxon>Ciliophora</taxon>
        <taxon>Postciliodesmatophora</taxon>
        <taxon>Heterotrichea</taxon>
        <taxon>Heterotrichida</taxon>
        <taxon>Blepharismidae</taxon>
        <taxon>Blepharisma</taxon>
    </lineage>
</organism>
<evidence type="ECO:0000313" key="3">
    <source>
        <dbReference type="Proteomes" id="UP001162131"/>
    </source>
</evidence>
<proteinExistence type="predicted"/>
<accession>A0AAU9IP97</accession>
<feature type="transmembrane region" description="Helical" evidence="1">
    <location>
        <begin position="402"/>
        <end position="422"/>
    </location>
</feature>
<protein>
    <submittedName>
        <fullName evidence="2">Uncharacterized protein</fullName>
    </submittedName>
</protein>
<sequence>MIILLLGLASLVSSHDNIEFSLFVSTFYDESKPADVLENSDVQQKWVAVFEDEEIDASSFKRFFIWTEGEQRNITVNVKSHESTLKVFLSEDPQSNLETQHDKMVISLCNHGVETFTINFQCLSDSTNTVGFEILDGEETYDFEFVKICKSGVRDDLMIYFGEELDDEDTVVDEGTVNEEWRDGKKEIDGRDVMFSLYIDLGSQLLQEIEIKTELKYKLRGSAVNLHFLMPEQKIMNFLFLEPGSGLVEVILHINPYNPVSFKWYQNVPQTSKTNPSTLGIGTAPIVNDIVSEGKVNDQYAPLYVASNVYWTTFYITHKTPMKIGTPKLTTNQHILQPEIIYSSKDIGPNPSLFELRYRCINEGKAEVKITIPVKDSTVVEFDVLKVCKKPKIKIEKESSSFSIFIIGGAFSVMAMIAYVLVTKKKLFKLLIS</sequence>
<evidence type="ECO:0000256" key="1">
    <source>
        <dbReference type="SAM" id="Phobius"/>
    </source>
</evidence>
<keyword evidence="1" id="KW-1133">Transmembrane helix</keyword>